<dbReference type="Pfam" id="PF04055">
    <property type="entry name" value="Radical_SAM"/>
    <property type="match status" value="1"/>
</dbReference>
<dbReference type="GO" id="GO:0046872">
    <property type="term" value="F:metal ion binding"/>
    <property type="evidence" value="ECO:0007669"/>
    <property type="project" value="UniProtKB-KW"/>
</dbReference>
<sequence>MFEYQLSQYAIISQHTYSKDGVFSKLVYQTSIPSLFAIPVPVIEQIQNGSWQKIDTKTLKDLLAHRIITSSSTDERKQVLSSINKSSHSISHRIFVLMPTSLCNMECSYCGQSTCPLRYHGNISENVDQRILTAIMNANVTDVEVRWFGGEPMMAYQHIIESSARYIAAARQSRTHYKSIMTSNGSLMTIKRLQELYQRAALRMITVTVDGYRDYHNRSRCMRNGRPTYDYIMEWMQKSLAIMEQMPKLTIAIRVNITTTNACSITHFIDDLARRHLNNPHFILQLIPVYNWGHDNTQIQLDNTSLDRNMCQWIEQAIAKGIQINILPNTKKDFVCVATNRQAEVIDSRGFIYSCTEFPLVKPYENMEKLANIQTLPPNNLRPNSIFDTWRNLIQNQTFPCGNCPWLPVCGGACPKRWIEGEKPCPPFTKQINSRFDILARQFGYSLIS</sequence>
<evidence type="ECO:0000313" key="8">
    <source>
        <dbReference type="EMBL" id="QSP98071.1"/>
    </source>
</evidence>
<dbReference type="Proteomes" id="UP000663618">
    <property type="component" value="Chromosome"/>
</dbReference>
<dbReference type="InterPro" id="IPR058240">
    <property type="entry name" value="rSAM_sf"/>
</dbReference>
<dbReference type="InterPro" id="IPR007197">
    <property type="entry name" value="rSAM"/>
</dbReference>
<dbReference type="AlphaFoldDB" id="A0AAX1LLE0"/>
<gene>
    <name evidence="8" type="ORF">BLI009_02710</name>
</gene>
<keyword evidence="3" id="KW-0479">Metal-binding</keyword>
<feature type="domain" description="Radical SAM core" evidence="7">
    <location>
        <begin position="99"/>
        <end position="238"/>
    </location>
</feature>
<dbReference type="PANTHER" id="PTHR43273">
    <property type="entry name" value="ANAEROBIC SULFATASE-MATURATING ENZYME HOMOLOG ASLB-RELATED"/>
    <property type="match status" value="1"/>
</dbReference>
<evidence type="ECO:0000256" key="6">
    <source>
        <dbReference type="ARBA" id="ARBA00023601"/>
    </source>
</evidence>
<dbReference type="EMBL" id="CP071248">
    <property type="protein sequence ID" value="QSP98071.1"/>
    <property type="molecule type" value="Genomic_DNA"/>
</dbReference>
<dbReference type="PANTHER" id="PTHR43273:SF3">
    <property type="entry name" value="ANAEROBIC SULFATASE-MATURATING ENZYME HOMOLOG ASLB-RELATED"/>
    <property type="match status" value="1"/>
</dbReference>
<dbReference type="GO" id="GO:0016491">
    <property type="term" value="F:oxidoreductase activity"/>
    <property type="evidence" value="ECO:0007669"/>
    <property type="project" value="InterPro"/>
</dbReference>
<evidence type="ECO:0000256" key="1">
    <source>
        <dbReference type="ARBA" id="ARBA00001966"/>
    </source>
</evidence>
<evidence type="ECO:0000256" key="4">
    <source>
        <dbReference type="ARBA" id="ARBA00023004"/>
    </source>
</evidence>
<keyword evidence="5" id="KW-0411">Iron-sulfur</keyword>
<dbReference type="InterPro" id="IPR023867">
    <property type="entry name" value="Sulphatase_maturase_rSAM"/>
</dbReference>
<dbReference type="NCBIfam" id="TIGR04085">
    <property type="entry name" value="rSAM_more_4Fe4S"/>
    <property type="match status" value="1"/>
</dbReference>
<dbReference type="CDD" id="cd01335">
    <property type="entry name" value="Radical_SAM"/>
    <property type="match status" value="1"/>
</dbReference>
<evidence type="ECO:0000259" key="7">
    <source>
        <dbReference type="Pfam" id="PF04055"/>
    </source>
</evidence>
<dbReference type="GO" id="GO:0051536">
    <property type="term" value="F:iron-sulfur cluster binding"/>
    <property type="evidence" value="ECO:0007669"/>
    <property type="project" value="UniProtKB-KW"/>
</dbReference>
<evidence type="ECO:0000256" key="2">
    <source>
        <dbReference type="ARBA" id="ARBA00022691"/>
    </source>
</evidence>
<protein>
    <submittedName>
        <fullName evidence="8">4Fe-4S cluster-binding domain-containing protein</fullName>
    </submittedName>
</protein>
<dbReference type="RefSeq" id="WP_206648928.1">
    <property type="nucleotide sequence ID" value="NZ_CAKMCC010000003.1"/>
</dbReference>
<dbReference type="InterPro" id="IPR023885">
    <property type="entry name" value="4Fe4S-binding_SPASM_dom"/>
</dbReference>
<dbReference type="Gene3D" id="3.20.20.70">
    <property type="entry name" value="Aldolase class I"/>
    <property type="match status" value="1"/>
</dbReference>
<accession>A0AAX1LLE0</accession>
<evidence type="ECO:0000256" key="3">
    <source>
        <dbReference type="ARBA" id="ARBA00022723"/>
    </source>
</evidence>
<dbReference type="SFLD" id="SFLDG01067">
    <property type="entry name" value="SPASM/twitch_domain_containing"/>
    <property type="match status" value="1"/>
</dbReference>
<organism evidence="8 9">
    <name type="scientific">Bifidobacterium longum subsp. infantis</name>
    <dbReference type="NCBI Taxonomy" id="1682"/>
    <lineage>
        <taxon>Bacteria</taxon>
        <taxon>Bacillati</taxon>
        <taxon>Actinomycetota</taxon>
        <taxon>Actinomycetes</taxon>
        <taxon>Bifidobacteriales</taxon>
        <taxon>Bifidobacteriaceae</taxon>
        <taxon>Bifidobacterium</taxon>
    </lineage>
</organism>
<reference evidence="8" key="1">
    <citation type="submission" date="2021-03" db="EMBL/GenBank/DDBJ databases">
        <title>Genome sequencing of Bifidobacterium longum subsp. infantis JCM 7009.</title>
        <authorList>
            <person name="Kim J."/>
        </authorList>
    </citation>
    <scope>NUCLEOTIDE SEQUENCE</scope>
    <source>
        <strain evidence="8">JCM 7009</strain>
    </source>
</reference>
<proteinExistence type="inferred from homology"/>
<keyword evidence="2" id="KW-0949">S-adenosyl-L-methionine</keyword>
<name>A0AAX1LLE0_BIFLI</name>
<dbReference type="InterPro" id="IPR013785">
    <property type="entry name" value="Aldolase_TIM"/>
</dbReference>
<evidence type="ECO:0000313" key="9">
    <source>
        <dbReference type="Proteomes" id="UP000663618"/>
    </source>
</evidence>
<dbReference type="SUPFAM" id="SSF102114">
    <property type="entry name" value="Radical SAM enzymes"/>
    <property type="match status" value="1"/>
</dbReference>
<comment type="similarity">
    <text evidence="6">Belongs to the radical SAM superfamily. Anaerobic sulfatase-maturating enzyme family.</text>
</comment>
<dbReference type="SFLD" id="SFLDS00029">
    <property type="entry name" value="Radical_SAM"/>
    <property type="match status" value="1"/>
</dbReference>
<comment type="cofactor">
    <cofactor evidence="1">
        <name>[4Fe-4S] cluster</name>
        <dbReference type="ChEBI" id="CHEBI:49883"/>
    </cofactor>
</comment>
<evidence type="ECO:0000256" key="5">
    <source>
        <dbReference type="ARBA" id="ARBA00023014"/>
    </source>
</evidence>
<keyword evidence="4" id="KW-0408">Iron</keyword>